<accession>A0A7M1SUE8</accession>
<comment type="similarity">
    <text evidence="1">Belongs to the metallo-dependent hydrolases superfamily.</text>
</comment>
<dbReference type="GO" id="GO:0016787">
    <property type="term" value="F:hydrolase activity"/>
    <property type="evidence" value="ECO:0007669"/>
    <property type="project" value="UniProtKB-KW"/>
</dbReference>
<keyword evidence="3" id="KW-0378">Hydrolase</keyword>
<dbReference type="PANTHER" id="PTHR43569">
    <property type="entry name" value="AMIDOHYDROLASE"/>
    <property type="match status" value="1"/>
</dbReference>
<dbReference type="Proteomes" id="UP000593758">
    <property type="component" value="Chromosome"/>
</dbReference>
<gene>
    <name evidence="3" type="ORF">IM660_18525</name>
</gene>
<sequence>MFDAHLHVWDHARSSYGWLTGAPEILRRDHLIEEARGALMPWGVDRAVLVQADETMAETDYLLDLVAADPLVVGAVVYLPLEDPATVAEQMAASRPGVVGVRNLTHDRPDPDWILGADQRRSLELIEAAGLPLDYVATLPRHRENLLTLAQEQPGLTFVLDHLGTPPAQPDQRDGAWQQWQEQIAALAALPNVVAKVSGIYDAGGPVTPEHMRTVLAAALDAFGADRLLVGSDWPVCTAFGGAEATMRVLLAEVDRLPGDQRYALREGTAARVYGLDA</sequence>
<dbReference type="KEGG" id="halt:IM660_18525"/>
<dbReference type="EMBL" id="CP063169">
    <property type="protein sequence ID" value="QOR70554.1"/>
    <property type="molecule type" value="Genomic_DNA"/>
</dbReference>
<dbReference type="InterPro" id="IPR032466">
    <property type="entry name" value="Metal_Hydrolase"/>
</dbReference>
<dbReference type="InterPro" id="IPR006680">
    <property type="entry name" value="Amidohydro-rel"/>
</dbReference>
<evidence type="ECO:0000313" key="4">
    <source>
        <dbReference type="Proteomes" id="UP000593758"/>
    </source>
</evidence>
<protein>
    <submittedName>
        <fullName evidence="3">Amidohydrolase family protein</fullName>
    </submittedName>
</protein>
<dbReference type="InterPro" id="IPR052350">
    <property type="entry name" value="Metallo-dep_Lactonases"/>
</dbReference>
<dbReference type="AlphaFoldDB" id="A0A7M1SUE8"/>
<dbReference type="PANTHER" id="PTHR43569:SF2">
    <property type="entry name" value="AMIDOHYDROLASE-RELATED DOMAIN-CONTAINING PROTEIN"/>
    <property type="match status" value="1"/>
</dbReference>
<dbReference type="SUPFAM" id="SSF51556">
    <property type="entry name" value="Metallo-dependent hydrolases"/>
    <property type="match status" value="1"/>
</dbReference>
<dbReference type="RefSeq" id="WP_193497229.1">
    <property type="nucleotide sequence ID" value="NZ_CP063169.1"/>
</dbReference>
<name>A0A7M1SUE8_9MICO</name>
<evidence type="ECO:0000313" key="3">
    <source>
        <dbReference type="EMBL" id="QOR70554.1"/>
    </source>
</evidence>
<proteinExistence type="inferred from homology"/>
<evidence type="ECO:0000256" key="1">
    <source>
        <dbReference type="ARBA" id="ARBA00038310"/>
    </source>
</evidence>
<reference evidence="3 4" key="1">
    <citation type="submission" date="2020-10" db="EMBL/GenBank/DDBJ databases">
        <title>Haloactinobacterium sp. RN3S43, a bacterium isolated from saline soil.</title>
        <authorList>
            <person name="Sun J.-Q."/>
        </authorList>
    </citation>
    <scope>NUCLEOTIDE SEQUENCE [LARGE SCALE GENOMIC DNA]</scope>
    <source>
        <strain evidence="3 4">RN3S43</strain>
    </source>
</reference>
<dbReference type="Gene3D" id="3.20.20.140">
    <property type="entry name" value="Metal-dependent hydrolases"/>
    <property type="match status" value="1"/>
</dbReference>
<dbReference type="Pfam" id="PF04909">
    <property type="entry name" value="Amidohydro_2"/>
    <property type="match status" value="1"/>
</dbReference>
<evidence type="ECO:0000259" key="2">
    <source>
        <dbReference type="Pfam" id="PF04909"/>
    </source>
</evidence>
<keyword evidence="4" id="KW-1185">Reference proteome</keyword>
<feature type="domain" description="Amidohydrolase-related" evidence="2">
    <location>
        <begin position="3"/>
        <end position="276"/>
    </location>
</feature>
<organism evidence="3 4">
    <name type="scientific">Ruania alkalisoli</name>
    <dbReference type="NCBI Taxonomy" id="2779775"/>
    <lineage>
        <taxon>Bacteria</taxon>
        <taxon>Bacillati</taxon>
        <taxon>Actinomycetota</taxon>
        <taxon>Actinomycetes</taxon>
        <taxon>Micrococcales</taxon>
        <taxon>Ruaniaceae</taxon>
        <taxon>Ruania</taxon>
    </lineage>
</organism>